<evidence type="ECO:0000313" key="5">
    <source>
        <dbReference type="RefSeq" id="XP_016666285.2"/>
    </source>
</evidence>
<evidence type="ECO:0000256" key="1">
    <source>
        <dbReference type="SAM" id="Coils"/>
    </source>
</evidence>
<feature type="compositionally biased region" description="Polar residues" evidence="2">
    <location>
        <begin position="176"/>
        <end position="187"/>
    </location>
</feature>
<dbReference type="RefSeq" id="XP_040956934.1">
    <property type="nucleotide sequence ID" value="XM_041101000.1"/>
</dbReference>
<dbReference type="KEGG" id="ghi:107886744"/>
<dbReference type="GeneID" id="107886744"/>
<evidence type="ECO:0000256" key="3">
    <source>
        <dbReference type="SAM" id="Phobius"/>
    </source>
</evidence>
<proteinExistence type="predicted"/>
<accession>A0A1U8HJQ4</accession>
<evidence type="ECO:0000256" key="2">
    <source>
        <dbReference type="SAM" id="MobiDB-lite"/>
    </source>
</evidence>
<organism evidence="4 5">
    <name type="scientific">Gossypium hirsutum</name>
    <name type="common">Upland cotton</name>
    <name type="synonym">Gossypium mexicanum</name>
    <dbReference type="NCBI Taxonomy" id="3635"/>
    <lineage>
        <taxon>Eukaryota</taxon>
        <taxon>Viridiplantae</taxon>
        <taxon>Streptophyta</taxon>
        <taxon>Embryophyta</taxon>
        <taxon>Tracheophyta</taxon>
        <taxon>Spermatophyta</taxon>
        <taxon>Magnoliopsida</taxon>
        <taxon>eudicotyledons</taxon>
        <taxon>Gunneridae</taxon>
        <taxon>Pentapetalae</taxon>
        <taxon>rosids</taxon>
        <taxon>malvids</taxon>
        <taxon>Malvales</taxon>
        <taxon>Malvaceae</taxon>
        <taxon>Malvoideae</taxon>
        <taxon>Gossypium</taxon>
    </lineage>
</organism>
<dbReference type="SMR" id="A0A1U8HJQ4"/>
<feature type="region of interest" description="Disordered" evidence="2">
    <location>
        <begin position="175"/>
        <end position="273"/>
    </location>
</feature>
<dbReference type="PaxDb" id="3635-A0A1U8HJQ4"/>
<sequence>MGGGLLSHKGNGSGNGHKGRPYVLMLLLAFGAALLGVMVLHKFREIRIFNLLIEDKNRQLLSLQLLLQKEKEYTKDMRRKAEETKAKIYYLRNQKMELDRRLLDMLSTLDSLKDEQKAMESALEEKKREIKLLRDKDLNTGNENPQIIALTATLKQKEAEIEELKHHLTGQVRVWSVSTDDPSNPKVNMTKGKTEFSREESRRVHESSYKGGHNSPEGQDATETKFSFSQEEDKGEGFEDGSEKRGGQQQKLESLGENANNHGAIREMKIGDTDDTGNYVVDGKKNHANAIDTVNDVDNEQEKRISFSGQLEKRRVPHLESERIREGGKKMDIDENSRISSLPERIGHLSRSKGKRWRSLARKRLLKRNVNSGIDAVENMTGRRLSKENKALVRSKEDGAGSGEPQKDERDKTEKTGPRKEMGARKANLFKHRNSEDTEDMSDRKVSAKTSHQVEGENAMQRNHDDSLAMAIQDTGVIREASKYTQGTNHVKVEEAAKIKQIEGHETEEDIEVAYEQEPKTEAEKGDLSSNYMSESDGKEGNKDDTNEPHF</sequence>
<name>A0A1U8HJQ4_GOSHI</name>
<dbReference type="RefSeq" id="XP_016666285.2">
    <property type="nucleotide sequence ID" value="XM_016810796.2"/>
</dbReference>
<evidence type="ECO:0000313" key="4">
    <source>
        <dbReference type="Proteomes" id="UP000818029"/>
    </source>
</evidence>
<feature type="compositionally biased region" description="Basic and acidic residues" evidence="2">
    <location>
        <begin position="433"/>
        <end position="446"/>
    </location>
</feature>
<evidence type="ECO:0008006" key="7">
    <source>
        <dbReference type="Google" id="ProtNLM"/>
    </source>
</evidence>
<reference evidence="5 6" key="2">
    <citation type="submission" date="2025-05" db="UniProtKB">
        <authorList>
            <consortium name="RefSeq"/>
        </authorList>
    </citation>
    <scope>IDENTIFICATION</scope>
</reference>
<feature type="compositionally biased region" description="Basic and acidic residues" evidence="2">
    <location>
        <begin position="231"/>
        <end position="246"/>
    </location>
</feature>
<feature type="compositionally biased region" description="Basic and acidic residues" evidence="2">
    <location>
        <begin position="536"/>
        <end position="551"/>
    </location>
</feature>
<dbReference type="PANTHER" id="PTHR36143:SF4">
    <property type="entry name" value="OS08G0177500 PROTEIN"/>
    <property type="match status" value="1"/>
</dbReference>
<reference evidence="4" key="1">
    <citation type="journal article" date="2020" name="Nat. Genet.">
        <title>Genomic diversifications of five Gossypium allopolyploid species and their impact on cotton improvement.</title>
        <authorList>
            <person name="Chen Z.J."/>
            <person name="Sreedasyam A."/>
            <person name="Ando A."/>
            <person name="Song Q."/>
            <person name="De Santiago L.M."/>
            <person name="Hulse-Kemp A.M."/>
            <person name="Ding M."/>
            <person name="Ye W."/>
            <person name="Kirkbride R.C."/>
            <person name="Jenkins J."/>
            <person name="Plott C."/>
            <person name="Lovell J."/>
            <person name="Lin Y.M."/>
            <person name="Vaughn R."/>
            <person name="Liu B."/>
            <person name="Simpson S."/>
            <person name="Scheffler B.E."/>
            <person name="Wen L."/>
            <person name="Saski C.A."/>
            <person name="Grover C.E."/>
            <person name="Hu G."/>
            <person name="Conover J.L."/>
            <person name="Carlson J.W."/>
            <person name="Shu S."/>
            <person name="Boston L.B."/>
            <person name="Williams M."/>
            <person name="Peterson D.G."/>
            <person name="McGee K."/>
            <person name="Jones D.C."/>
            <person name="Wendel J.F."/>
            <person name="Stelly D.M."/>
            <person name="Grimwood J."/>
            <person name="Schmutz J."/>
        </authorList>
    </citation>
    <scope>NUCLEOTIDE SEQUENCE [LARGE SCALE GENOMIC DNA]</scope>
    <source>
        <strain evidence="4">cv. TM-1</strain>
    </source>
</reference>
<evidence type="ECO:0000313" key="6">
    <source>
        <dbReference type="RefSeq" id="XP_040956934.1"/>
    </source>
</evidence>
<dbReference type="STRING" id="3635.A0A1U8HJQ4"/>
<protein>
    <recommendedName>
        <fullName evidence="7">Micronuclear linker histone polyprotein-like</fullName>
    </recommendedName>
</protein>
<feature type="compositionally biased region" description="Basic and acidic residues" evidence="2">
    <location>
        <begin position="192"/>
        <end position="208"/>
    </location>
</feature>
<dbReference type="PANTHER" id="PTHR36143">
    <property type="entry name" value="OS08G0177500 PROTEIN"/>
    <property type="match status" value="1"/>
</dbReference>
<dbReference type="AlphaFoldDB" id="A0A1U8HJQ4"/>
<keyword evidence="3" id="KW-1133">Transmembrane helix</keyword>
<gene>
    <name evidence="5 6" type="primary">LOC107886744</name>
</gene>
<keyword evidence="3" id="KW-0812">Transmembrane</keyword>
<feature type="compositionally biased region" description="Basic and acidic residues" evidence="2">
    <location>
        <begin position="385"/>
        <end position="424"/>
    </location>
</feature>
<keyword evidence="1" id="KW-0175">Coiled coil</keyword>
<feature type="compositionally biased region" description="Basic and acidic residues" evidence="2">
    <location>
        <begin position="517"/>
        <end position="527"/>
    </location>
</feature>
<keyword evidence="4" id="KW-1185">Reference proteome</keyword>
<keyword evidence="3" id="KW-0472">Membrane</keyword>
<feature type="transmembrane region" description="Helical" evidence="3">
    <location>
        <begin position="22"/>
        <end position="40"/>
    </location>
</feature>
<feature type="coiled-coil region" evidence="1">
    <location>
        <begin position="95"/>
        <end position="167"/>
    </location>
</feature>
<feature type="region of interest" description="Disordered" evidence="2">
    <location>
        <begin position="381"/>
        <end position="467"/>
    </location>
</feature>
<feature type="compositionally biased region" description="Polar residues" evidence="2">
    <location>
        <begin position="247"/>
        <end position="261"/>
    </location>
</feature>
<dbReference type="Proteomes" id="UP000818029">
    <property type="component" value="Chromosome A03"/>
</dbReference>
<feature type="region of interest" description="Disordered" evidence="2">
    <location>
        <begin position="515"/>
        <end position="551"/>
    </location>
</feature>